<feature type="compositionally biased region" description="Pro residues" evidence="1">
    <location>
        <begin position="430"/>
        <end position="467"/>
    </location>
</feature>
<feature type="region of interest" description="Disordered" evidence="1">
    <location>
        <begin position="416"/>
        <end position="526"/>
    </location>
</feature>
<feature type="compositionally biased region" description="Polar residues" evidence="1">
    <location>
        <begin position="515"/>
        <end position="526"/>
    </location>
</feature>
<proteinExistence type="predicted"/>
<reference evidence="2" key="1">
    <citation type="submission" date="2021-06" db="EMBL/GenBank/DDBJ databases">
        <title>Parelaphostrongylus tenuis whole genome reference sequence.</title>
        <authorList>
            <person name="Garwood T.J."/>
            <person name="Larsen P.A."/>
            <person name="Fountain-Jones N.M."/>
            <person name="Garbe J.R."/>
            <person name="Macchietto M.G."/>
            <person name="Kania S.A."/>
            <person name="Gerhold R.W."/>
            <person name="Richards J.E."/>
            <person name="Wolf T.M."/>
        </authorList>
    </citation>
    <scope>NUCLEOTIDE SEQUENCE</scope>
    <source>
        <strain evidence="2">MNPRO001-30</strain>
        <tissue evidence="2">Meninges</tissue>
    </source>
</reference>
<dbReference type="AlphaFoldDB" id="A0AAD5QG16"/>
<evidence type="ECO:0000313" key="3">
    <source>
        <dbReference type="Proteomes" id="UP001196413"/>
    </source>
</evidence>
<protein>
    <submittedName>
        <fullName evidence="2">Uncharacterized protein</fullName>
    </submittedName>
</protein>
<organism evidence="2 3">
    <name type="scientific">Parelaphostrongylus tenuis</name>
    <name type="common">Meningeal worm</name>
    <dbReference type="NCBI Taxonomy" id="148309"/>
    <lineage>
        <taxon>Eukaryota</taxon>
        <taxon>Metazoa</taxon>
        <taxon>Ecdysozoa</taxon>
        <taxon>Nematoda</taxon>
        <taxon>Chromadorea</taxon>
        <taxon>Rhabditida</taxon>
        <taxon>Rhabditina</taxon>
        <taxon>Rhabditomorpha</taxon>
        <taxon>Strongyloidea</taxon>
        <taxon>Metastrongylidae</taxon>
        <taxon>Parelaphostrongylus</taxon>
    </lineage>
</organism>
<gene>
    <name evidence="2" type="ORF">KIN20_000440</name>
</gene>
<accession>A0AAD5QG16</accession>
<evidence type="ECO:0000313" key="2">
    <source>
        <dbReference type="EMBL" id="KAJ1345821.1"/>
    </source>
</evidence>
<name>A0AAD5QG16_PARTN</name>
<evidence type="ECO:0000256" key="1">
    <source>
        <dbReference type="SAM" id="MobiDB-lite"/>
    </source>
</evidence>
<dbReference type="EMBL" id="JAHQIW010000071">
    <property type="protein sequence ID" value="KAJ1345821.1"/>
    <property type="molecule type" value="Genomic_DNA"/>
</dbReference>
<dbReference type="Proteomes" id="UP001196413">
    <property type="component" value="Unassembled WGS sequence"/>
</dbReference>
<feature type="compositionally biased region" description="Polar residues" evidence="1">
    <location>
        <begin position="485"/>
        <end position="502"/>
    </location>
</feature>
<sequence>MVDQQWEEDKTLNELEWQIDDALISSRYSYDFPVTVRVPSPNVLSTRSYRPPSTYSSSSTSARSLLLKRLRGESLEESGPSVSEQCSLSTEPSVHIRQAYWDNYHSPTASLLSFDYDAPIPSPDYQLIALSARRSRRLHSCPSGIRLTSPLESVSSPQHSVPVSGRYHARACSSPTSNPLLHSAPLSFRISEPFMLSKLAAQCESPPPEIVSEFEPMPVAQLAPSGSEFQTDFSFSYPQCFSPTFMHETLVPRLQLGESSPSQSSRASSRFHSNLIPIDETRRLSNVSMQNEDDHTKPIMQRKKKQRQAKMKDPLHNVDWLNVSPRVMQLVKNDLPKLFEHVRGTVSNATSIVLVSPRTPIGLSCMESWDSYIRMLEEYSRPYESVVYEKTPEEMMASSTTTSRSPPRLRQAMPFRLRPAPQKKIKSHNPPVPKPDPVPPPSPPLPPLQSPTFPTPPPRDPTPPSHYSPPTAHFSPIRRLPTPVMLSTETSPNTLPSTSRVSTPPREPSPPRIHTSMTSSTTEPPQMSTSIFMEVEKEIKVVPEKLGHLSNYGRLDEMMSNIHTDSSEEENDPRSDFDLGAFELVDSGMTVETLLSNEEPVLFHKDIPVHSVHHDTVQTETALANLMTAPPSMLTGAIPPVMVEDNYCFVVDGERVRMGDILGDDQWWRHTSRPTKYFYSEDLRQFYRVNCIAVKGKVIAAKLAGNAQQAAAMAASSSTTSTPRSSMSGSMSARLRDNKVPLAHVYKVIRFYSFWKTCTSFHRIVTMIDRVVEDTLANPDFKKRLFVQYLWRNAKPIEKARVQREFDPQRQRLLRYVTNPLTRTRLPKK</sequence>
<comment type="caution">
    <text evidence="2">The sequence shown here is derived from an EMBL/GenBank/DDBJ whole genome shotgun (WGS) entry which is preliminary data.</text>
</comment>
<keyword evidence="3" id="KW-1185">Reference proteome</keyword>